<dbReference type="FunFam" id="3.30.565.10:FF:000010">
    <property type="entry name" value="Sensor histidine kinase RcsC"/>
    <property type="match status" value="1"/>
</dbReference>
<dbReference type="InterPro" id="IPR005467">
    <property type="entry name" value="His_kinase_dom"/>
</dbReference>
<dbReference type="AlphaFoldDB" id="A0A5Q0BQ75"/>
<dbReference type="InterPro" id="IPR035965">
    <property type="entry name" value="PAS-like_dom_sf"/>
</dbReference>
<dbReference type="SUPFAM" id="SSF47384">
    <property type="entry name" value="Homodimeric domain of signal transducing histidine kinase"/>
    <property type="match status" value="1"/>
</dbReference>
<evidence type="ECO:0000256" key="8">
    <source>
        <dbReference type="ARBA" id="ARBA00022777"/>
    </source>
</evidence>
<dbReference type="InterPro" id="IPR036890">
    <property type="entry name" value="HATPase_C_sf"/>
</dbReference>
<dbReference type="Gene3D" id="3.30.450.20">
    <property type="entry name" value="PAS domain"/>
    <property type="match status" value="1"/>
</dbReference>
<dbReference type="SMART" id="SM00091">
    <property type="entry name" value="PAS"/>
    <property type="match status" value="1"/>
</dbReference>
<evidence type="ECO:0000256" key="14">
    <source>
        <dbReference type="SAM" id="Coils"/>
    </source>
</evidence>
<dbReference type="CDD" id="cd00082">
    <property type="entry name" value="HisKA"/>
    <property type="match status" value="1"/>
</dbReference>
<protein>
    <recommendedName>
        <fullName evidence="3">histidine kinase</fullName>
        <ecNumber evidence="3">2.7.13.3</ecNumber>
    </recommendedName>
</protein>
<name>A0A5Q0BQ75_9GAMM</name>
<dbReference type="CDD" id="cd00130">
    <property type="entry name" value="PAS"/>
    <property type="match status" value="1"/>
</dbReference>
<dbReference type="SMART" id="SM00086">
    <property type="entry name" value="PAC"/>
    <property type="match status" value="1"/>
</dbReference>
<feature type="domain" description="Histidine kinase" evidence="15">
    <location>
        <begin position="478"/>
        <end position="696"/>
    </location>
</feature>
<dbReference type="CDD" id="cd16922">
    <property type="entry name" value="HATPase_EvgS-ArcB-TorS-like"/>
    <property type="match status" value="1"/>
</dbReference>
<dbReference type="SUPFAM" id="SSF55874">
    <property type="entry name" value="ATPase domain of HSP90 chaperone/DNA topoisomerase II/histidine kinase"/>
    <property type="match status" value="1"/>
</dbReference>
<dbReference type="InterPro" id="IPR000700">
    <property type="entry name" value="PAS-assoc_C"/>
</dbReference>
<feature type="coiled-coil region" evidence="14">
    <location>
        <begin position="426"/>
        <end position="453"/>
    </location>
</feature>
<dbReference type="Gene3D" id="3.30.565.10">
    <property type="entry name" value="Histidine kinase-like ATPase, C-terminal domain"/>
    <property type="match status" value="1"/>
</dbReference>
<dbReference type="RefSeq" id="WP_153249833.1">
    <property type="nucleotide sequence ID" value="NZ_CP044205.1"/>
</dbReference>
<keyword evidence="6" id="KW-0812">Transmembrane</keyword>
<evidence type="ECO:0000259" key="17">
    <source>
        <dbReference type="PROSITE" id="PS50112"/>
    </source>
</evidence>
<reference evidence="19 20" key="1">
    <citation type="submission" date="2019-09" db="EMBL/GenBank/DDBJ databases">
        <title>Ecophysiology of the spiral-shaped methanotroph Methylospira mobilis as revealed by the complete genome sequence.</title>
        <authorList>
            <person name="Oshkin I.Y."/>
            <person name="Dedysh S.N."/>
            <person name="Miroshnikov K."/>
            <person name="Danilova O.V."/>
            <person name="Hakobyan A."/>
            <person name="Liesack W."/>
        </authorList>
    </citation>
    <scope>NUCLEOTIDE SEQUENCE [LARGE SCALE GENOMIC DNA]</scope>
    <source>
        <strain evidence="19 20">Shm1</strain>
    </source>
</reference>
<dbReference type="SUPFAM" id="SSF55785">
    <property type="entry name" value="PYP-like sensor domain (PAS domain)"/>
    <property type="match status" value="1"/>
</dbReference>
<dbReference type="KEGG" id="mmob:F6R98_15475"/>
<dbReference type="InterPro" id="IPR001789">
    <property type="entry name" value="Sig_transdc_resp-reg_receiver"/>
</dbReference>
<keyword evidence="12" id="KW-0472">Membrane</keyword>
<dbReference type="FunCoup" id="A0A5Q0BQ75">
    <property type="interactions" value="223"/>
</dbReference>
<dbReference type="PRINTS" id="PR00344">
    <property type="entry name" value="BCTRLSENSOR"/>
</dbReference>
<dbReference type="Proteomes" id="UP000325755">
    <property type="component" value="Chromosome"/>
</dbReference>
<dbReference type="NCBIfam" id="TIGR00229">
    <property type="entry name" value="sensory_box"/>
    <property type="match status" value="1"/>
</dbReference>
<keyword evidence="7" id="KW-0547">Nucleotide-binding</keyword>
<evidence type="ECO:0000259" key="16">
    <source>
        <dbReference type="PROSITE" id="PS50110"/>
    </source>
</evidence>
<evidence type="ECO:0000313" key="19">
    <source>
        <dbReference type="EMBL" id="QFY43856.1"/>
    </source>
</evidence>
<dbReference type="InterPro" id="IPR004358">
    <property type="entry name" value="Sig_transdc_His_kin-like_C"/>
</dbReference>
<dbReference type="Pfam" id="PF02518">
    <property type="entry name" value="HATPase_c"/>
    <property type="match status" value="1"/>
</dbReference>
<feature type="domain" description="PAC" evidence="18">
    <location>
        <begin position="206"/>
        <end position="260"/>
    </location>
</feature>
<dbReference type="Gene3D" id="3.30.450.40">
    <property type="match status" value="1"/>
</dbReference>
<dbReference type="FunFam" id="1.10.287.130:FF:000004">
    <property type="entry name" value="Ethylene receptor 1"/>
    <property type="match status" value="1"/>
</dbReference>
<evidence type="ECO:0000256" key="10">
    <source>
        <dbReference type="ARBA" id="ARBA00022989"/>
    </source>
</evidence>
<dbReference type="GO" id="GO:0000155">
    <property type="term" value="F:phosphorelay sensor kinase activity"/>
    <property type="evidence" value="ECO:0007669"/>
    <property type="project" value="InterPro"/>
</dbReference>
<dbReference type="Pfam" id="PF13426">
    <property type="entry name" value="PAS_9"/>
    <property type="match status" value="1"/>
</dbReference>
<dbReference type="Pfam" id="PF13185">
    <property type="entry name" value="GAF_2"/>
    <property type="match status" value="1"/>
</dbReference>
<dbReference type="InterPro" id="IPR029016">
    <property type="entry name" value="GAF-like_dom_sf"/>
</dbReference>
<dbReference type="SMART" id="SM00388">
    <property type="entry name" value="HisKA"/>
    <property type="match status" value="1"/>
</dbReference>
<dbReference type="Gene3D" id="3.40.50.2300">
    <property type="match status" value="2"/>
</dbReference>
<dbReference type="PROSITE" id="PS50113">
    <property type="entry name" value="PAC"/>
    <property type="match status" value="1"/>
</dbReference>
<evidence type="ECO:0000313" key="20">
    <source>
        <dbReference type="Proteomes" id="UP000325755"/>
    </source>
</evidence>
<evidence type="ECO:0000256" key="12">
    <source>
        <dbReference type="ARBA" id="ARBA00023136"/>
    </source>
</evidence>
<dbReference type="InterPro" id="IPR001610">
    <property type="entry name" value="PAC"/>
</dbReference>
<evidence type="ECO:0000256" key="4">
    <source>
        <dbReference type="ARBA" id="ARBA00022553"/>
    </source>
</evidence>
<dbReference type="CDD" id="cd17546">
    <property type="entry name" value="REC_hyHK_CKI1_RcsC-like"/>
    <property type="match status" value="1"/>
</dbReference>
<proteinExistence type="predicted"/>
<dbReference type="OrthoDB" id="9810730at2"/>
<dbReference type="InterPro" id="IPR003594">
    <property type="entry name" value="HATPase_dom"/>
</dbReference>
<keyword evidence="5" id="KW-0808">Transferase</keyword>
<dbReference type="SUPFAM" id="SSF52172">
    <property type="entry name" value="CheY-like"/>
    <property type="match status" value="2"/>
</dbReference>
<dbReference type="Gene3D" id="1.10.287.130">
    <property type="match status" value="1"/>
</dbReference>
<dbReference type="GO" id="GO:0016020">
    <property type="term" value="C:membrane"/>
    <property type="evidence" value="ECO:0007669"/>
    <property type="project" value="UniProtKB-SubCell"/>
</dbReference>
<dbReference type="InterPro" id="IPR036097">
    <property type="entry name" value="HisK_dim/P_sf"/>
</dbReference>
<keyword evidence="9" id="KW-0067">ATP-binding</keyword>
<keyword evidence="14" id="KW-0175">Coiled coil</keyword>
<feature type="modified residue" description="4-aspartylphosphate" evidence="13">
    <location>
        <position position="773"/>
    </location>
</feature>
<dbReference type="Pfam" id="PF00072">
    <property type="entry name" value="Response_reg"/>
    <property type="match status" value="2"/>
</dbReference>
<dbReference type="SUPFAM" id="SSF55781">
    <property type="entry name" value="GAF domain-like"/>
    <property type="match status" value="1"/>
</dbReference>
<evidence type="ECO:0000256" key="5">
    <source>
        <dbReference type="ARBA" id="ARBA00022679"/>
    </source>
</evidence>
<dbReference type="PANTHER" id="PTHR43047:SF64">
    <property type="entry name" value="HISTIDINE KINASE CONTAINING CHEY-HOMOLOGOUS RECEIVER DOMAIN AND PAS DOMAIN-RELATED"/>
    <property type="match status" value="1"/>
</dbReference>
<comment type="subcellular location">
    <subcellularLocation>
        <location evidence="2">Membrane</location>
    </subcellularLocation>
</comment>
<dbReference type="SMART" id="SM00065">
    <property type="entry name" value="GAF"/>
    <property type="match status" value="1"/>
</dbReference>
<evidence type="ECO:0000256" key="13">
    <source>
        <dbReference type="PROSITE-ProRule" id="PRU00169"/>
    </source>
</evidence>
<dbReference type="InterPro" id="IPR011006">
    <property type="entry name" value="CheY-like_superfamily"/>
</dbReference>
<keyword evidence="10" id="KW-1133">Transmembrane helix</keyword>
<organism evidence="19 20">
    <name type="scientific">Candidatus Methylospira mobilis</name>
    <dbReference type="NCBI Taxonomy" id="1808979"/>
    <lineage>
        <taxon>Bacteria</taxon>
        <taxon>Pseudomonadati</taxon>
        <taxon>Pseudomonadota</taxon>
        <taxon>Gammaproteobacteria</taxon>
        <taxon>Methylococcales</taxon>
        <taxon>Methylococcaceae</taxon>
        <taxon>Candidatus Methylospira</taxon>
    </lineage>
</organism>
<feature type="domain" description="Response regulatory" evidence="16">
    <location>
        <begin position="724"/>
        <end position="840"/>
    </location>
</feature>
<evidence type="ECO:0000259" key="15">
    <source>
        <dbReference type="PROSITE" id="PS50109"/>
    </source>
</evidence>
<evidence type="ECO:0000256" key="11">
    <source>
        <dbReference type="ARBA" id="ARBA00023012"/>
    </source>
</evidence>
<dbReference type="EC" id="2.7.13.3" evidence="3"/>
<evidence type="ECO:0000256" key="6">
    <source>
        <dbReference type="ARBA" id="ARBA00022692"/>
    </source>
</evidence>
<dbReference type="EMBL" id="CP044205">
    <property type="protein sequence ID" value="QFY43856.1"/>
    <property type="molecule type" value="Genomic_DNA"/>
</dbReference>
<dbReference type="PROSITE" id="PS50110">
    <property type="entry name" value="RESPONSE_REGULATORY"/>
    <property type="match status" value="2"/>
</dbReference>
<evidence type="ECO:0000256" key="2">
    <source>
        <dbReference type="ARBA" id="ARBA00004370"/>
    </source>
</evidence>
<sequence>MSQAEPIRVLLVEDEPGDAQLTQIALRQASLARFAVTWVGSISEAQQQLAVSRFDVLLLDLTLPDSEGLETVRAARQLAKAIPIIILTGRDDTDFALKALDAGATDYMVKGDFGHKGLTRSIHYALHRMEMEAHNRLLMNAISTAPSGIIITDRDAHIEWANPAFSRLTGYTMEEARGHRPAELVKSGEQDNAFYEAMWRRILAGQVWRGELINKRKDGSLYHQELIISPVREETGEIGHFVGITQDISERRRAEMELARANRALRMLSDFNQALIRITEETALLSEVCRIAIEVGGYRMAWVAFAEQDETKTLRPMAHAGFDAGYIDLFQLGWADSEHGQRPAVIAIRTGKPCLVRDIQGDPSFASFQDEALQRGYQAVIALPLISEDKTYGALSVYAGEGNAFDDREAGVLNELANDLAFGITALRSQAERKRAEEELIRYKDQLEETIRQRTGELLLARDAAEAANHAKTLFLANMSHELRTPLNAILGFSSMMRRDPGATESQRGNLDVINRSGEHLLSLINDVLEMAKIEAGRQQLVIAPFDLGGMVRDVATMMQLRAREKGLQLLLDQDSDFPRYIKGDEARLRQILVNLVSNAVKFTEQGGVTIRLGVKRCALPTLVVEVEDSGPGISPEDRQRLFEPFVQLAEGAMQRGTGLGLSITRQFVQLMGGTIAVESMPGKGSRFRVELPVEAASIADTVKPEHNKHGDVVGLAPGQPGYRILIAEDQYENQLLLSRLMTAIGLDVKVVENGEQCVKLFQDWHPDLIWMDRRMPVMNGEEAARCIRRLPEGQTVKIVAVTASAFMEQQQEMLDAGMDDFVRKPYRFEEIYDSLARQLGVKYLYHSDMAAEYSMPVTLTSSMLIELPEALREELREALESLDSERIGSAIQQAGKTDVELSRILFLLAENFDYPAILNALHETGSV</sequence>
<evidence type="ECO:0000259" key="18">
    <source>
        <dbReference type="PROSITE" id="PS50113"/>
    </source>
</evidence>
<feature type="domain" description="Response regulatory" evidence="16">
    <location>
        <begin position="8"/>
        <end position="125"/>
    </location>
</feature>
<evidence type="ECO:0000256" key="7">
    <source>
        <dbReference type="ARBA" id="ARBA00022741"/>
    </source>
</evidence>
<evidence type="ECO:0000256" key="1">
    <source>
        <dbReference type="ARBA" id="ARBA00000085"/>
    </source>
</evidence>
<keyword evidence="4 13" id="KW-0597">Phosphoprotein</keyword>
<dbReference type="PROSITE" id="PS50112">
    <property type="entry name" value="PAS"/>
    <property type="match status" value="1"/>
</dbReference>
<evidence type="ECO:0000256" key="3">
    <source>
        <dbReference type="ARBA" id="ARBA00012438"/>
    </source>
</evidence>
<dbReference type="InterPro" id="IPR003661">
    <property type="entry name" value="HisK_dim/P_dom"/>
</dbReference>
<comment type="catalytic activity">
    <reaction evidence="1">
        <text>ATP + protein L-histidine = ADP + protein N-phospho-L-histidine.</text>
        <dbReference type="EC" id="2.7.13.3"/>
    </reaction>
</comment>
<keyword evidence="8" id="KW-0418">Kinase</keyword>
<keyword evidence="11" id="KW-0902">Two-component regulatory system</keyword>
<evidence type="ECO:0000256" key="9">
    <source>
        <dbReference type="ARBA" id="ARBA00022840"/>
    </source>
</evidence>
<feature type="modified residue" description="4-aspartylphosphate" evidence="13">
    <location>
        <position position="60"/>
    </location>
</feature>
<accession>A0A5Q0BQ75</accession>
<gene>
    <name evidence="19" type="ORF">F6R98_15475</name>
</gene>
<dbReference type="GO" id="GO:0005524">
    <property type="term" value="F:ATP binding"/>
    <property type="evidence" value="ECO:0007669"/>
    <property type="project" value="UniProtKB-KW"/>
</dbReference>
<dbReference type="SMART" id="SM00448">
    <property type="entry name" value="REC"/>
    <property type="match status" value="2"/>
</dbReference>
<dbReference type="InParanoid" id="A0A5Q0BQ75"/>
<dbReference type="Pfam" id="PF00512">
    <property type="entry name" value="HisKA"/>
    <property type="match status" value="1"/>
</dbReference>
<dbReference type="InterPro" id="IPR000014">
    <property type="entry name" value="PAS"/>
</dbReference>
<dbReference type="PANTHER" id="PTHR43047">
    <property type="entry name" value="TWO-COMPONENT HISTIDINE PROTEIN KINASE"/>
    <property type="match status" value="1"/>
</dbReference>
<feature type="domain" description="PAS" evidence="17">
    <location>
        <begin position="134"/>
        <end position="178"/>
    </location>
</feature>
<dbReference type="SMART" id="SM00387">
    <property type="entry name" value="HATPase_c"/>
    <property type="match status" value="1"/>
</dbReference>
<keyword evidence="20" id="KW-1185">Reference proteome</keyword>
<dbReference type="InterPro" id="IPR003018">
    <property type="entry name" value="GAF"/>
</dbReference>
<dbReference type="PROSITE" id="PS50109">
    <property type="entry name" value="HIS_KIN"/>
    <property type="match status" value="1"/>
</dbReference>